<dbReference type="RefSeq" id="WP_272084380.1">
    <property type="nucleotide sequence ID" value="NZ_JAQNDL010000001.1"/>
</dbReference>
<dbReference type="EMBL" id="JAQNDL010000001">
    <property type="protein sequence ID" value="MDC0715948.1"/>
    <property type="molecule type" value="Genomic_DNA"/>
</dbReference>
<organism evidence="2 3">
    <name type="scientific">Nannocystis bainbridge</name>
    <dbReference type="NCBI Taxonomy" id="2995303"/>
    <lineage>
        <taxon>Bacteria</taxon>
        <taxon>Pseudomonadati</taxon>
        <taxon>Myxococcota</taxon>
        <taxon>Polyangia</taxon>
        <taxon>Nannocystales</taxon>
        <taxon>Nannocystaceae</taxon>
        <taxon>Nannocystis</taxon>
    </lineage>
</organism>
<protein>
    <recommendedName>
        <fullName evidence="4">Sel1 repeat family protein</fullName>
    </recommendedName>
</protein>
<evidence type="ECO:0000256" key="1">
    <source>
        <dbReference type="SAM" id="SignalP"/>
    </source>
</evidence>
<keyword evidence="3" id="KW-1185">Reference proteome</keyword>
<name>A0ABT5DS36_9BACT</name>
<sequence length="212" mass="22290">MSRLALALSLVVTGLVVSLPNAADACGNSVRRVVDRTQEYLQRAEQLLAKGQYKKAVGAVRDVFGDRAIAAHRAGPGAHLHARAQRILALTVARSGGDVPIGMDLGGPAQGRKDAAIAWAVLTLRLQAGEQPSPMQTAELAEALARQASGRAEAFDLLKGLGDGDLMPTAHGWALLAELSKQNGDVERSKQAVARCLQMNARGVQCEVAEQA</sequence>
<reference evidence="2 3" key="1">
    <citation type="submission" date="2022-11" db="EMBL/GenBank/DDBJ databases">
        <title>Minimal conservation of predation-associated metabolite biosynthetic gene clusters underscores biosynthetic potential of Myxococcota including descriptions for ten novel species: Archangium lansinium sp. nov., Myxococcus landrumus sp. nov., Nannocystis bai.</title>
        <authorList>
            <person name="Ahearne A."/>
            <person name="Stevens C."/>
            <person name="Dowd S."/>
        </authorList>
    </citation>
    <scope>NUCLEOTIDE SEQUENCE [LARGE SCALE GENOMIC DNA]</scope>
    <source>
        <strain evidence="2 3">BB15-2</strain>
    </source>
</reference>
<keyword evidence="1" id="KW-0732">Signal</keyword>
<evidence type="ECO:0000313" key="2">
    <source>
        <dbReference type="EMBL" id="MDC0715948.1"/>
    </source>
</evidence>
<proteinExistence type="predicted"/>
<evidence type="ECO:0000313" key="3">
    <source>
        <dbReference type="Proteomes" id="UP001221686"/>
    </source>
</evidence>
<accession>A0ABT5DS36</accession>
<evidence type="ECO:0008006" key="4">
    <source>
        <dbReference type="Google" id="ProtNLM"/>
    </source>
</evidence>
<dbReference type="Proteomes" id="UP001221686">
    <property type="component" value="Unassembled WGS sequence"/>
</dbReference>
<comment type="caution">
    <text evidence="2">The sequence shown here is derived from an EMBL/GenBank/DDBJ whole genome shotgun (WGS) entry which is preliminary data.</text>
</comment>
<gene>
    <name evidence="2" type="ORF">POL25_03520</name>
</gene>
<feature type="signal peptide" evidence="1">
    <location>
        <begin position="1"/>
        <end position="25"/>
    </location>
</feature>
<feature type="chain" id="PRO_5045368396" description="Sel1 repeat family protein" evidence="1">
    <location>
        <begin position="26"/>
        <end position="212"/>
    </location>
</feature>